<keyword evidence="2" id="KW-1185">Reference proteome</keyword>
<comment type="caution">
    <text evidence="1">The sequence shown here is derived from an EMBL/GenBank/DDBJ whole genome shotgun (WGS) entry which is preliminary data.</text>
</comment>
<gene>
    <name evidence="1" type="ORF">GCWU000324_00140</name>
</gene>
<dbReference type="EMBL" id="ACJW02000001">
    <property type="protein sequence ID" value="EEP69663.1"/>
    <property type="molecule type" value="Genomic_DNA"/>
</dbReference>
<proteinExistence type="predicted"/>
<name>C4GEQ3_9NEIS</name>
<sequence>MLKMSEQQRFETIRRLVRDWVDNNRAAFARQGGEVEEHEGADWDGAAFYTATCLLPHCVARVVVTMPAFHPFRFVGMEALSAETGDCLLNWHDGDGWATDETIQTALRHLQDILLAG</sequence>
<organism evidence="1 2">
    <name type="scientific">Kingella oralis ATCC 51147</name>
    <dbReference type="NCBI Taxonomy" id="629741"/>
    <lineage>
        <taxon>Bacteria</taxon>
        <taxon>Pseudomonadati</taxon>
        <taxon>Pseudomonadota</taxon>
        <taxon>Betaproteobacteria</taxon>
        <taxon>Neisseriales</taxon>
        <taxon>Neisseriaceae</taxon>
        <taxon>Kingella</taxon>
    </lineage>
</organism>
<dbReference type="HOGENOM" id="CLU_2081665_0_0_4"/>
<evidence type="ECO:0000313" key="1">
    <source>
        <dbReference type="EMBL" id="EEP69663.1"/>
    </source>
</evidence>
<protein>
    <submittedName>
        <fullName evidence="1">Uncharacterized protein</fullName>
    </submittedName>
</protein>
<evidence type="ECO:0000313" key="2">
    <source>
        <dbReference type="Proteomes" id="UP000003009"/>
    </source>
</evidence>
<dbReference type="STRING" id="629741.GCWU000324_00140"/>
<reference evidence="1" key="1">
    <citation type="submission" date="2009-04" db="EMBL/GenBank/DDBJ databases">
        <authorList>
            <person name="Weinstock G."/>
            <person name="Sodergren E."/>
            <person name="Clifton S."/>
            <person name="Fulton L."/>
            <person name="Fulton B."/>
            <person name="Courtney L."/>
            <person name="Fronick C."/>
            <person name="Harrison M."/>
            <person name="Strong C."/>
            <person name="Farmer C."/>
            <person name="Delahaunty K."/>
            <person name="Markovic C."/>
            <person name="Hall O."/>
            <person name="Minx P."/>
            <person name="Tomlinson C."/>
            <person name="Mitreva M."/>
            <person name="Nelson J."/>
            <person name="Hou S."/>
            <person name="Wollam A."/>
            <person name="Pepin K.H."/>
            <person name="Johnson M."/>
            <person name="Bhonagiri V."/>
            <person name="Nash W.E."/>
            <person name="Warren W."/>
            <person name="Chinwalla A."/>
            <person name="Mardis E.R."/>
            <person name="Wilson R.K."/>
        </authorList>
    </citation>
    <scope>NUCLEOTIDE SEQUENCE [LARGE SCALE GENOMIC DNA]</scope>
    <source>
        <strain evidence="1">ATCC 51147</strain>
    </source>
</reference>
<dbReference type="Proteomes" id="UP000003009">
    <property type="component" value="Unassembled WGS sequence"/>
</dbReference>
<accession>C4GEQ3</accession>
<dbReference type="AlphaFoldDB" id="C4GEQ3"/>